<proteinExistence type="predicted"/>
<feature type="chain" id="PRO_5011699393" evidence="2">
    <location>
        <begin position="26"/>
        <end position="153"/>
    </location>
</feature>
<organism evidence="4 5">
    <name type="scientific">Saccharopolyspora antimicrobica</name>
    <dbReference type="NCBI Taxonomy" id="455193"/>
    <lineage>
        <taxon>Bacteria</taxon>
        <taxon>Bacillati</taxon>
        <taxon>Actinomycetota</taxon>
        <taxon>Actinomycetes</taxon>
        <taxon>Pseudonocardiales</taxon>
        <taxon>Pseudonocardiaceae</taxon>
        <taxon>Saccharopolyspora</taxon>
    </lineage>
</organism>
<keyword evidence="6" id="KW-1185">Reference proteome</keyword>
<evidence type="ECO:0000256" key="1">
    <source>
        <dbReference type="SAM" id="MobiDB-lite"/>
    </source>
</evidence>
<name>A0A1I4Z105_9PSEU</name>
<sequence>MRLRSFVVAGFAAAVALVPAVLGHAAVADGPEARTVPTFSEELGSGVERCPVGQFCWYNAPFYNQGQENWMWRSSNSQPDLGRSPGSSDEAESVVNRTDEQITLYEHWRYGRCVTVPPGGRIDDLDAFSLQNNVTSIHHGNEFSCPSWGYVAS</sequence>
<keyword evidence="2" id="KW-0732">Signal</keyword>
<feature type="signal peptide" evidence="2">
    <location>
        <begin position="1"/>
        <end position="25"/>
    </location>
</feature>
<dbReference type="EMBL" id="FOUP01000004">
    <property type="protein sequence ID" value="SFN43580.1"/>
    <property type="molecule type" value="Genomic_DNA"/>
</dbReference>
<dbReference type="AlphaFoldDB" id="A0A1I4Z105"/>
<evidence type="ECO:0000313" key="6">
    <source>
        <dbReference type="Proteomes" id="UP000270697"/>
    </source>
</evidence>
<dbReference type="Proteomes" id="UP000199398">
    <property type="component" value="Unassembled WGS sequence"/>
</dbReference>
<dbReference type="Proteomes" id="UP000270697">
    <property type="component" value="Unassembled WGS sequence"/>
</dbReference>
<evidence type="ECO:0000256" key="2">
    <source>
        <dbReference type="SAM" id="SignalP"/>
    </source>
</evidence>
<reference evidence="3 6" key="2">
    <citation type="submission" date="2018-10" db="EMBL/GenBank/DDBJ databases">
        <title>Sequencing the genomes of 1000 actinobacteria strains.</title>
        <authorList>
            <person name="Klenk H.-P."/>
        </authorList>
    </citation>
    <scope>NUCLEOTIDE SEQUENCE [LARGE SCALE GENOMIC DNA]</scope>
    <source>
        <strain evidence="3 6">DSM 45119</strain>
    </source>
</reference>
<dbReference type="STRING" id="455193.SAMN05421805_104352"/>
<dbReference type="Pfam" id="PF03995">
    <property type="entry name" value="Inhibitor_I36"/>
    <property type="match status" value="1"/>
</dbReference>
<evidence type="ECO:0000313" key="4">
    <source>
        <dbReference type="EMBL" id="SFN43580.1"/>
    </source>
</evidence>
<evidence type="ECO:0000313" key="3">
    <source>
        <dbReference type="EMBL" id="RKT82877.1"/>
    </source>
</evidence>
<gene>
    <name evidence="3" type="ORF">ATL45_1135</name>
    <name evidence="4" type="ORF">SAMN05421805_104352</name>
</gene>
<accession>A0A1I4Z105</accession>
<reference evidence="4 5" key="1">
    <citation type="submission" date="2016-10" db="EMBL/GenBank/DDBJ databases">
        <authorList>
            <person name="de Groot N.N."/>
        </authorList>
    </citation>
    <scope>NUCLEOTIDE SEQUENCE [LARGE SCALE GENOMIC DNA]</scope>
    <source>
        <strain evidence="4 5">CPCC 201259</strain>
    </source>
</reference>
<dbReference type="RefSeq" id="WP_170210166.1">
    <property type="nucleotide sequence ID" value="NZ_FOUP01000004.1"/>
</dbReference>
<dbReference type="EMBL" id="RBXX01000002">
    <property type="protein sequence ID" value="RKT82877.1"/>
    <property type="molecule type" value="Genomic_DNA"/>
</dbReference>
<feature type="region of interest" description="Disordered" evidence="1">
    <location>
        <begin position="74"/>
        <end position="95"/>
    </location>
</feature>
<protein>
    <submittedName>
        <fullName evidence="4">Peptidase inhibitor family I36</fullName>
    </submittedName>
</protein>
<evidence type="ECO:0000313" key="5">
    <source>
        <dbReference type="Proteomes" id="UP000199398"/>
    </source>
</evidence>
<dbReference type="Gene3D" id="2.60.20.10">
    <property type="entry name" value="Crystallins"/>
    <property type="match status" value="1"/>
</dbReference>